<dbReference type="InterPro" id="IPR000560">
    <property type="entry name" value="His_Pase_clade-2"/>
</dbReference>
<reference evidence="5" key="1">
    <citation type="submission" date="2022-03" db="EMBL/GenBank/DDBJ databases">
        <authorList>
            <person name="Legras J.-L."/>
            <person name="Devillers H."/>
            <person name="Grondin C."/>
        </authorList>
    </citation>
    <scope>NUCLEOTIDE SEQUENCE</scope>
    <source>
        <strain evidence="5">CLIB 1423</strain>
    </source>
</reference>
<dbReference type="GO" id="GO:0009277">
    <property type="term" value="C:fungal-type cell wall"/>
    <property type="evidence" value="ECO:0007669"/>
    <property type="project" value="TreeGrafter"/>
</dbReference>
<keyword evidence="6" id="KW-1185">Reference proteome</keyword>
<feature type="active site" description="Nucleophile" evidence="3">
    <location>
        <position position="73"/>
    </location>
</feature>
<dbReference type="GO" id="GO:0003993">
    <property type="term" value="F:acid phosphatase activity"/>
    <property type="evidence" value="ECO:0007669"/>
    <property type="project" value="TreeGrafter"/>
</dbReference>
<evidence type="ECO:0000256" key="4">
    <source>
        <dbReference type="PIRSR" id="PIRSR000894-2"/>
    </source>
</evidence>
<dbReference type="OrthoDB" id="6509975at2759"/>
<evidence type="ECO:0000256" key="3">
    <source>
        <dbReference type="PIRSR" id="PIRSR000894-1"/>
    </source>
</evidence>
<protein>
    <submittedName>
        <fullName evidence="5">Repressible acid phosphatase</fullName>
    </submittedName>
</protein>
<dbReference type="InterPro" id="IPR029033">
    <property type="entry name" value="His_PPase_superfam"/>
</dbReference>
<gene>
    <name evidence="5" type="ORF">CLIB1423_09S04148</name>
</gene>
<accession>A0A9P0QRP2</accession>
<name>A0A9P0QRP2_9ASCO</name>
<comment type="caution">
    <text evidence="5">The sequence shown here is derived from an EMBL/GenBank/DDBJ whole genome shotgun (WGS) entry which is preliminary data.</text>
</comment>
<evidence type="ECO:0000313" key="5">
    <source>
        <dbReference type="EMBL" id="CAH2353161.1"/>
    </source>
</evidence>
<evidence type="ECO:0000256" key="2">
    <source>
        <dbReference type="ARBA" id="ARBA00023180"/>
    </source>
</evidence>
<evidence type="ECO:0000313" key="6">
    <source>
        <dbReference type="Proteomes" id="UP000837801"/>
    </source>
</evidence>
<dbReference type="Proteomes" id="UP000837801">
    <property type="component" value="Unassembled WGS sequence"/>
</dbReference>
<dbReference type="EMBL" id="CAKXYY010000009">
    <property type="protein sequence ID" value="CAH2353161.1"/>
    <property type="molecule type" value="Genomic_DNA"/>
</dbReference>
<dbReference type="InterPro" id="IPR016274">
    <property type="entry name" value="Histidine_acid_Pase_euk"/>
</dbReference>
<keyword evidence="2" id="KW-0325">Glycoprotein</keyword>
<dbReference type="PIRSF" id="PIRSF000894">
    <property type="entry name" value="Acid_phosphatase"/>
    <property type="match status" value="1"/>
</dbReference>
<dbReference type="SUPFAM" id="SSF53254">
    <property type="entry name" value="Phosphoglycerate mutase-like"/>
    <property type="match status" value="1"/>
</dbReference>
<keyword evidence="4" id="KW-1015">Disulfide bond</keyword>
<dbReference type="CDD" id="cd07061">
    <property type="entry name" value="HP_HAP_like"/>
    <property type="match status" value="1"/>
</dbReference>
<dbReference type="Pfam" id="PF00328">
    <property type="entry name" value="His_Phos_2"/>
    <property type="match status" value="1"/>
</dbReference>
<evidence type="ECO:0000256" key="1">
    <source>
        <dbReference type="ARBA" id="ARBA00022801"/>
    </source>
</evidence>
<proteinExistence type="predicted"/>
<dbReference type="AlphaFoldDB" id="A0A9P0QRP2"/>
<dbReference type="PANTHER" id="PTHR20963">
    <property type="entry name" value="MULTIPLE INOSITOL POLYPHOSPHATE PHOSPHATASE-RELATED"/>
    <property type="match status" value="1"/>
</dbReference>
<keyword evidence="1" id="KW-0378">Hydrolase</keyword>
<sequence length="462" mass="51840">MVSVSKLINNGLILATQQIFSPVASPEQAAVEQYNILHFLGGSAPYIQNPGYGISTDIPPQCTLEQVQLWSRHGERYPSKSTGKTYSALYQKLKAYNGTFKGDLAFLNDYTYYVPDTFWYEKETTPANSEGYFSGTSNAQRHGAAFRAKYNALYDSSKPLPVFSSNSRRCYQTSNYFARGFLGDNFTDSAVDFVVISEDASQGTNSLTPRYACNAYNDSINDDKFSNYSTDYLKTALARFKNDNPGLNLSTRDVQNMFGYAAFEINVRGYSPFAAIFTNEELISYSYSNDLDNYYSNGPGHNLTKVIGSTILNASLTLLKDTTAENKVWLSFSHDTDWEIVNAALGLMDPETPLSPDAVPFPNPYVHSRLVPQGARFYTEKYSCANETYVRYILNDAVIPLKGCSSGPGFSCKFDEFETYIENRLKGVNWVEQCEVFSNVSQSVSFYWDYTTTKYNATLLDQ</sequence>
<feature type="disulfide bond" evidence="4">
    <location>
        <begin position="62"/>
        <end position="384"/>
    </location>
</feature>
<feature type="active site" description="Proton donor" evidence="3">
    <location>
        <position position="335"/>
    </location>
</feature>
<organism evidence="5 6">
    <name type="scientific">[Candida] railenensis</name>
    <dbReference type="NCBI Taxonomy" id="45579"/>
    <lineage>
        <taxon>Eukaryota</taxon>
        <taxon>Fungi</taxon>
        <taxon>Dikarya</taxon>
        <taxon>Ascomycota</taxon>
        <taxon>Saccharomycotina</taxon>
        <taxon>Pichiomycetes</taxon>
        <taxon>Debaryomycetaceae</taxon>
        <taxon>Kurtzmaniella</taxon>
    </lineage>
</organism>
<dbReference type="Gene3D" id="3.40.50.1240">
    <property type="entry name" value="Phosphoglycerate mutase-like"/>
    <property type="match status" value="1"/>
</dbReference>
<dbReference type="PANTHER" id="PTHR20963:SF18">
    <property type="entry name" value="ACID PHOSPHATASE PHO11-RELATED"/>
    <property type="match status" value="1"/>
</dbReference>
<feature type="disulfide bond" evidence="4">
    <location>
        <begin position="404"/>
        <end position="412"/>
    </location>
</feature>